<dbReference type="AlphaFoldDB" id="E1IG92"/>
<dbReference type="HOGENOM" id="CLU_059373_1_0_0"/>
<dbReference type="PROSITE" id="PS00692">
    <property type="entry name" value="NIFH_FRXC_2"/>
    <property type="match status" value="1"/>
</dbReference>
<dbReference type="GO" id="GO:0015979">
    <property type="term" value="P:photosynthesis"/>
    <property type="evidence" value="ECO:0007669"/>
    <property type="project" value="InterPro"/>
</dbReference>
<dbReference type="SUPFAM" id="SSF52540">
    <property type="entry name" value="P-loop containing nucleoside triphosphate hydrolases"/>
    <property type="match status" value="1"/>
</dbReference>
<dbReference type="InterPro" id="IPR027417">
    <property type="entry name" value="P-loop_NTPase"/>
</dbReference>
<dbReference type="eggNOG" id="COG1348">
    <property type="taxonomic scope" value="Bacteria"/>
</dbReference>
<comment type="catalytic activity">
    <reaction evidence="11">
        <text>N2 + 8 reduced [2Fe-2S]-[ferredoxin] + 16 ATP + 16 H2O = H2 + 8 oxidized [2Fe-2S]-[ferredoxin] + 2 NH4(+) + 16 ADP + 16 phosphate + 6 H(+)</text>
        <dbReference type="Rhea" id="RHEA:21448"/>
        <dbReference type="Rhea" id="RHEA-COMP:10000"/>
        <dbReference type="Rhea" id="RHEA-COMP:10001"/>
        <dbReference type="ChEBI" id="CHEBI:15377"/>
        <dbReference type="ChEBI" id="CHEBI:15378"/>
        <dbReference type="ChEBI" id="CHEBI:17997"/>
        <dbReference type="ChEBI" id="CHEBI:18276"/>
        <dbReference type="ChEBI" id="CHEBI:28938"/>
        <dbReference type="ChEBI" id="CHEBI:30616"/>
        <dbReference type="ChEBI" id="CHEBI:33737"/>
        <dbReference type="ChEBI" id="CHEBI:33738"/>
        <dbReference type="ChEBI" id="CHEBI:43474"/>
        <dbReference type="ChEBI" id="CHEBI:456216"/>
        <dbReference type="EC" id="1.18.6.1"/>
    </reaction>
</comment>
<dbReference type="GO" id="GO:0030494">
    <property type="term" value="P:bacteriochlorophyll biosynthetic process"/>
    <property type="evidence" value="ECO:0007669"/>
    <property type="project" value="InterPro"/>
</dbReference>
<evidence type="ECO:0000256" key="6">
    <source>
        <dbReference type="ARBA" id="ARBA00022723"/>
    </source>
</evidence>
<comment type="caution">
    <text evidence="13">The sequence shown here is derived from an EMBL/GenBank/DDBJ whole genome shotgun (WGS) entry which is preliminary data.</text>
</comment>
<evidence type="ECO:0000256" key="4">
    <source>
        <dbReference type="ARBA" id="ARBA00011738"/>
    </source>
</evidence>
<keyword evidence="8 12" id="KW-0067">ATP-binding</keyword>
<gene>
    <name evidence="13" type="ORF">OSCT_2343</name>
</gene>
<dbReference type="Proteomes" id="UP000054010">
    <property type="component" value="Unassembled WGS sequence"/>
</dbReference>
<evidence type="ECO:0000256" key="12">
    <source>
        <dbReference type="RuleBase" id="RU003688"/>
    </source>
</evidence>
<dbReference type="GO" id="GO:0005524">
    <property type="term" value="F:ATP binding"/>
    <property type="evidence" value="ECO:0007669"/>
    <property type="project" value="UniProtKB-KW"/>
</dbReference>
<dbReference type="NCBIfam" id="TIGR02016">
    <property type="entry name" value="BchX"/>
    <property type="match status" value="1"/>
</dbReference>
<dbReference type="PROSITE" id="PS51026">
    <property type="entry name" value="NIFH_FRXC_3"/>
    <property type="match status" value="1"/>
</dbReference>
<keyword evidence="12" id="KW-0004">4Fe-4S</keyword>
<dbReference type="PANTHER" id="PTHR42864">
    <property type="entry name" value="LIGHT-INDEPENDENT PROTOCHLOROPHYLLIDE REDUCTASE IRON-SULFUR ATP-BINDING PROTEIN"/>
    <property type="match status" value="1"/>
</dbReference>
<dbReference type="EC" id="1.18.6.1" evidence="5"/>
<dbReference type="Pfam" id="PF00142">
    <property type="entry name" value="Fer4_NifH"/>
    <property type="match status" value="1"/>
</dbReference>
<comment type="function">
    <text evidence="2">The key enzymatic reactions in nitrogen fixation are catalyzed by the nitrogenase complex, which has 2 components: the iron protein and the molybdenum-iron protein.</text>
</comment>
<dbReference type="InterPro" id="IPR030655">
    <property type="entry name" value="NifH/chlL_CS"/>
</dbReference>
<evidence type="ECO:0000256" key="9">
    <source>
        <dbReference type="ARBA" id="ARBA00023004"/>
    </source>
</evidence>
<dbReference type="InterPro" id="IPR000392">
    <property type="entry name" value="NifH/frxC"/>
</dbReference>
<comment type="similarity">
    <text evidence="3 12">Belongs to the NifH/BchL/ChlL family.</text>
</comment>
<evidence type="ECO:0000256" key="11">
    <source>
        <dbReference type="ARBA" id="ARBA00047967"/>
    </source>
</evidence>
<protein>
    <recommendedName>
        <fullName evidence="5">nitrogenase</fullName>
        <ecNumber evidence="5">1.18.6.1</ecNumber>
    </recommendedName>
</protein>
<evidence type="ECO:0000256" key="2">
    <source>
        <dbReference type="ARBA" id="ARBA00002234"/>
    </source>
</evidence>
<comment type="subunit">
    <text evidence="4">Homodimer.</text>
</comment>
<comment type="cofactor">
    <cofactor evidence="1">
        <name>[4Fe-4S] cluster</name>
        <dbReference type="ChEBI" id="CHEBI:49883"/>
    </cofactor>
</comment>
<dbReference type="PRINTS" id="PR00091">
    <property type="entry name" value="NITROGNASEII"/>
</dbReference>
<dbReference type="GO" id="GO:0051539">
    <property type="term" value="F:4 iron, 4 sulfur cluster binding"/>
    <property type="evidence" value="ECO:0007669"/>
    <property type="project" value="UniProtKB-KW"/>
</dbReference>
<dbReference type="GO" id="GO:0016163">
    <property type="term" value="F:nitrogenase activity"/>
    <property type="evidence" value="ECO:0007669"/>
    <property type="project" value="UniProtKB-EC"/>
</dbReference>
<dbReference type="OrthoDB" id="9778641at2"/>
<evidence type="ECO:0000256" key="5">
    <source>
        <dbReference type="ARBA" id="ARBA00012773"/>
    </source>
</evidence>
<dbReference type="Gene3D" id="3.40.50.300">
    <property type="entry name" value="P-loop containing nucleotide triphosphate hydrolases"/>
    <property type="match status" value="1"/>
</dbReference>
<accession>E1IG92</accession>
<dbReference type="InterPro" id="IPR010246">
    <property type="entry name" value="BchX"/>
</dbReference>
<keyword evidence="9 12" id="KW-0408">Iron</keyword>
<sequence length="391" mass="41906">MIAVYGKGGMGKSFFTTNLVSKLALLGNRVLQLGCDPKHDSCNALFGGVSLPTLGDVWRTYKAEGREDALQVEHVVFKTAIMDGAATVYGCEIGGPEVGRGCGGRGITFGFDLLEKFGLSQWALDYVVMDFLGDVVCGGFATPLSRSLAEEVIILCGNDRQSLYAANNIASAAKYFASMGGRTRLVGLVVNRDDGSGVAARFAERINLPVLASIPLDRKIREMADACKLALVDDDFNAIFDRLAQGIIDRSLPPVAMDQVQPLEYDEFLSVFGAEEPDVTPAGASSAELFGGQPDPTPVVCVVPAAEAPVLLDAPTGRVVARLLQELGLYVTEANHDPKKGMTLTIDGHTTICFGDERELDSKMAILAALQKSGESYRYVDLRRPASPLYR</sequence>
<keyword evidence="7 12" id="KW-0547">Nucleotide-binding</keyword>
<evidence type="ECO:0000256" key="8">
    <source>
        <dbReference type="ARBA" id="ARBA00022840"/>
    </source>
</evidence>
<evidence type="ECO:0000313" key="14">
    <source>
        <dbReference type="Proteomes" id="UP000054010"/>
    </source>
</evidence>
<evidence type="ECO:0000256" key="1">
    <source>
        <dbReference type="ARBA" id="ARBA00001966"/>
    </source>
</evidence>
<proteinExistence type="inferred from homology"/>
<evidence type="ECO:0000313" key="13">
    <source>
        <dbReference type="EMBL" id="EFO79826.1"/>
    </source>
</evidence>
<dbReference type="EMBL" id="ADVR01000101">
    <property type="protein sequence ID" value="EFO79826.1"/>
    <property type="molecule type" value="Genomic_DNA"/>
</dbReference>
<keyword evidence="14" id="KW-1185">Reference proteome</keyword>
<dbReference type="GO" id="GO:0046872">
    <property type="term" value="F:metal ion binding"/>
    <property type="evidence" value="ECO:0007669"/>
    <property type="project" value="UniProtKB-KW"/>
</dbReference>
<keyword evidence="10 12" id="KW-0411">Iron-sulfur</keyword>
<name>E1IG92_9CHLR</name>
<dbReference type="PANTHER" id="PTHR42864:SF2">
    <property type="entry name" value="LIGHT-INDEPENDENT PROTOCHLOROPHYLLIDE REDUCTASE IRON-SULFUR ATP-BINDING PROTEIN"/>
    <property type="match status" value="1"/>
</dbReference>
<keyword evidence="6 12" id="KW-0479">Metal-binding</keyword>
<organism evidence="13 14">
    <name type="scientific">Oscillochloris trichoides DG-6</name>
    <dbReference type="NCBI Taxonomy" id="765420"/>
    <lineage>
        <taxon>Bacteria</taxon>
        <taxon>Bacillati</taxon>
        <taxon>Chloroflexota</taxon>
        <taxon>Chloroflexia</taxon>
        <taxon>Chloroflexales</taxon>
        <taxon>Chloroflexineae</taxon>
        <taxon>Oscillochloridaceae</taxon>
        <taxon>Oscillochloris</taxon>
    </lineage>
</organism>
<dbReference type="GO" id="GO:0016628">
    <property type="term" value="F:oxidoreductase activity, acting on the CH-CH group of donors, NAD or NADP as acceptor"/>
    <property type="evidence" value="ECO:0007669"/>
    <property type="project" value="InterPro"/>
</dbReference>
<evidence type="ECO:0000256" key="3">
    <source>
        <dbReference type="ARBA" id="ARBA00005504"/>
    </source>
</evidence>
<evidence type="ECO:0000256" key="10">
    <source>
        <dbReference type="ARBA" id="ARBA00023014"/>
    </source>
</evidence>
<dbReference type="PROSITE" id="PS00746">
    <property type="entry name" value="NIFH_FRXC_1"/>
    <property type="match status" value="1"/>
</dbReference>
<dbReference type="STRING" id="765420.OSCT_2343"/>
<reference evidence="13 14" key="1">
    <citation type="journal article" date="2011" name="J. Bacteriol.">
        <title>Draft genome sequence of the anoxygenic filamentous phototrophic bacterium Oscillochloris trichoides subsp. DG-6.</title>
        <authorList>
            <person name="Kuznetsov B.B."/>
            <person name="Ivanovsky R.N."/>
            <person name="Keppen O.I."/>
            <person name="Sukhacheva M.V."/>
            <person name="Bumazhkin B.K."/>
            <person name="Patutina E.O."/>
            <person name="Beletsky A.V."/>
            <person name="Mardanov A.V."/>
            <person name="Baslerov R.V."/>
            <person name="Panteleeva A.N."/>
            <person name="Kolganova T.V."/>
            <person name="Ravin N.V."/>
            <person name="Skryabin K.G."/>
        </authorList>
    </citation>
    <scope>NUCLEOTIDE SEQUENCE [LARGE SCALE GENOMIC DNA]</scope>
    <source>
        <strain evidence="13 14">DG-6</strain>
    </source>
</reference>
<evidence type="ECO:0000256" key="7">
    <source>
        <dbReference type="ARBA" id="ARBA00022741"/>
    </source>
</evidence>
<keyword evidence="12" id="KW-0560">Oxidoreductase</keyword>